<dbReference type="InterPro" id="IPR012337">
    <property type="entry name" value="RNaseH-like_sf"/>
</dbReference>
<feature type="domain" description="RNase H type-1" evidence="1">
    <location>
        <begin position="1"/>
        <end position="104"/>
    </location>
</feature>
<keyword evidence="2" id="KW-1185">Reference proteome</keyword>
<dbReference type="Gene3D" id="3.30.420.10">
    <property type="entry name" value="Ribonuclease H-like superfamily/Ribonuclease H"/>
    <property type="match status" value="1"/>
</dbReference>
<organism evidence="2 3">
    <name type="scientific">Hyalella azteca</name>
    <name type="common">Amphipod</name>
    <dbReference type="NCBI Taxonomy" id="294128"/>
    <lineage>
        <taxon>Eukaryota</taxon>
        <taxon>Metazoa</taxon>
        <taxon>Ecdysozoa</taxon>
        <taxon>Arthropoda</taxon>
        <taxon>Crustacea</taxon>
        <taxon>Multicrustacea</taxon>
        <taxon>Malacostraca</taxon>
        <taxon>Eumalacostraca</taxon>
        <taxon>Peracarida</taxon>
        <taxon>Amphipoda</taxon>
        <taxon>Senticaudata</taxon>
        <taxon>Talitrida</taxon>
        <taxon>Talitroidea</taxon>
        <taxon>Hyalellidae</taxon>
        <taxon>Hyalella</taxon>
    </lineage>
</organism>
<accession>A0A979FJR6</accession>
<dbReference type="PROSITE" id="PS50879">
    <property type="entry name" value="RNASE_H_1"/>
    <property type="match status" value="1"/>
</dbReference>
<dbReference type="Proteomes" id="UP000694843">
    <property type="component" value="Unplaced"/>
</dbReference>
<dbReference type="SUPFAM" id="SSF53098">
    <property type="entry name" value="Ribonuclease H-like"/>
    <property type="match status" value="1"/>
</dbReference>
<name>A0A979FJR6_HYAAZ</name>
<dbReference type="Pfam" id="PF00075">
    <property type="entry name" value="RNase_H"/>
    <property type="match status" value="1"/>
</dbReference>
<gene>
    <name evidence="3" type="primary">LOC125178004</name>
</gene>
<dbReference type="OrthoDB" id="6375235at2759"/>
<reference evidence="3" key="1">
    <citation type="submission" date="2025-08" db="UniProtKB">
        <authorList>
            <consortium name="RefSeq"/>
        </authorList>
    </citation>
    <scope>IDENTIFICATION</scope>
    <source>
        <tissue evidence="3">Whole organism</tissue>
    </source>
</reference>
<evidence type="ECO:0000313" key="2">
    <source>
        <dbReference type="Proteomes" id="UP000694843"/>
    </source>
</evidence>
<dbReference type="GO" id="GO:0004523">
    <property type="term" value="F:RNA-DNA hybrid ribonuclease activity"/>
    <property type="evidence" value="ECO:0007669"/>
    <property type="project" value="InterPro"/>
</dbReference>
<evidence type="ECO:0000313" key="3">
    <source>
        <dbReference type="RefSeq" id="XP_047736792.1"/>
    </source>
</evidence>
<evidence type="ECO:0000259" key="1">
    <source>
        <dbReference type="PROSITE" id="PS50879"/>
    </source>
</evidence>
<dbReference type="InterPro" id="IPR002156">
    <property type="entry name" value="RNaseH_domain"/>
</dbReference>
<dbReference type="KEGG" id="hazt:125178004"/>
<dbReference type="AlphaFoldDB" id="A0A979FJR6"/>
<protein>
    <submittedName>
        <fullName evidence="3">Uncharacterized protein LOC125178004</fullName>
    </submittedName>
</protein>
<dbReference type="GO" id="GO:0003676">
    <property type="term" value="F:nucleic acid binding"/>
    <property type="evidence" value="ECO:0007669"/>
    <property type="project" value="InterPro"/>
</dbReference>
<proteinExistence type="predicted"/>
<dbReference type="GeneID" id="125178004"/>
<dbReference type="InterPro" id="IPR036397">
    <property type="entry name" value="RNaseH_sf"/>
</dbReference>
<dbReference type="RefSeq" id="XP_047736792.1">
    <property type="nucleotide sequence ID" value="XM_047880836.1"/>
</dbReference>
<sequence>MNNWKLHPEDSILSCELFAIAQAALIIRDRNADDQGAVIYTDSLSSLNLLASRRPSSHLPLVFQIHQILHFLRARLPVVIQFVPGHKNIRGNEMADLAAKAAHALTEVSDEAVMSREDKIGLPDEGAF</sequence>